<name>A0A0C3DA93_OIDMZ</name>
<evidence type="ECO:0000256" key="2">
    <source>
        <dbReference type="ARBA" id="ARBA00022692"/>
    </source>
</evidence>
<dbReference type="GO" id="GO:0007096">
    <property type="term" value="P:regulation of exit from mitosis"/>
    <property type="evidence" value="ECO:0007669"/>
    <property type="project" value="TreeGrafter"/>
</dbReference>
<feature type="transmembrane region" description="Helical" evidence="5">
    <location>
        <begin position="208"/>
        <end position="227"/>
    </location>
</feature>
<dbReference type="STRING" id="913774.A0A0C3DA93"/>
<sequence>MPRLVRRKPLLDRIKDYLNPGDFLLWLSEEFETREWDSKQFGGPVALGLHVVFLIARANSGSSGNSGRDDVFGDASSGSSWLTYIATFIVYLLSCLSVANALYTFFRTRHYRLFETSIDAPQNTPSARRVRVDSSPATASPLRLLSSVLGDTSAESRAHPDPTRDVWEIAVWDPIPACLRLFCLFSPGHVLVYMLFLPTVPSDPRPSITVFTTIILQLLISSQLLLLQSCFSRQEKDTSLIHKAVMSEYD</sequence>
<keyword evidence="4 5" id="KW-0472">Membrane</keyword>
<feature type="transmembrane region" description="Helical" evidence="5">
    <location>
        <begin position="177"/>
        <end position="196"/>
    </location>
</feature>
<proteinExistence type="predicted"/>
<keyword evidence="2 5" id="KW-0812">Transmembrane</keyword>
<evidence type="ECO:0000256" key="4">
    <source>
        <dbReference type="ARBA" id="ARBA00023136"/>
    </source>
</evidence>
<dbReference type="Proteomes" id="UP000054321">
    <property type="component" value="Unassembled WGS sequence"/>
</dbReference>
<dbReference type="AlphaFoldDB" id="A0A0C3DA93"/>
<comment type="subcellular location">
    <subcellularLocation>
        <location evidence="1">Endomembrane system</location>
        <topology evidence="1">Multi-pass membrane protein</topology>
    </subcellularLocation>
</comment>
<dbReference type="PANTHER" id="PTHR28293:SF1">
    <property type="entry name" value="NUCLEAR RIM PROTEIN 1"/>
    <property type="match status" value="1"/>
</dbReference>
<reference evidence="7" key="2">
    <citation type="submission" date="2015-01" db="EMBL/GenBank/DDBJ databases">
        <title>Evolutionary Origins and Diversification of the Mycorrhizal Mutualists.</title>
        <authorList>
            <consortium name="DOE Joint Genome Institute"/>
            <consortium name="Mycorrhizal Genomics Consortium"/>
            <person name="Kohler A."/>
            <person name="Kuo A."/>
            <person name="Nagy L.G."/>
            <person name="Floudas D."/>
            <person name="Copeland A."/>
            <person name="Barry K.W."/>
            <person name="Cichocki N."/>
            <person name="Veneault-Fourrey C."/>
            <person name="LaButti K."/>
            <person name="Lindquist E.A."/>
            <person name="Lipzen A."/>
            <person name="Lundell T."/>
            <person name="Morin E."/>
            <person name="Murat C."/>
            <person name="Riley R."/>
            <person name="Ohm R."/>
            <person name="Sun H."/>
            <person name="Tunlid A."/>
            <person name="Henrissat B."/>
            <person name="Grigoriev I.V."/>
            <person name="Hibbett D.S."/>
            <person name="Martin F."/>
        </authorList>
    </citation>
    <scope>NUCLEOTIDE SEQUENCE [LARGE SCALE GENOMIC DNA]</scope>
    <source>
        <strain evidence="7">Zn</strain>
    </source>
</reference>
<organism evidence="6 7">
    <name type="scientific">Oidiodendron maius (strain Zn)</name>
    <dbReference type="NCBI Taxonomy" id="913774"/>
    <lineage>
        <taxon>Eukaryota</taxon>
        <taxon>Fungi</taxon>
        <taxon>Dikarya</taxon>
        <taxon>Ascomycota</taxon>
        <taxon>Pezizomycotina</taxon>
        <taxon>Leotiomycetes</taxon>
        <taxon>Leotiomycetes incertae sedis</taxon>
        <taxon>Myxotrichaceae</taxon>
        <taxon>Oidiodendron</taxon>
    </lineage>
</organism>
<accession>A0A0C3DA93</accession>
<dbReference type="HOGENOM" id="CLU_062849_0_0_1"/>
<dbReference type="PANTHER" id="PTHR28293">
    <property type="entry name" value="NUCLEAR RIM PROTEIN 1"/>
    <property type="match status" value="1"/>
</dbReference>
<dbReference type="GO" id="GO:0012505">
    <property type="term" value="C:endomembrane system"/>
    <property type="evidence" value="ECO:0007669"/>
    <property type="project" value="UniProtKB-SubCell"/>
</dbReference>
<dbReference type="InParanoid" id="A0A0C3DA93"/>
<dbReference type="OrthoDB" id="3363151at2759"/>
<dbReference type="Pfam" id="PF10332">
    <property type="entry name" value="DUF2418"/>
    <property type="match status" value="1"/>
</dbReference>
<protein>
    <submittedName>
        <fullName evidence="6">Uncharacterized protein</fullName>
    </submittedName>
</protein>
<feature type="transmembrane region" description="Helical" evidence="5">
    <location>
        <begin position="41"/>
        <end position="61"/>
    </location>
</feature>
<keyword evidence="7" id="KW-1185">Reference proteome</keyword>
<dbReference type="InterPro" id="IPR018819">
    <property type="entry name" value="Nur1/Mug154"/>
</dbReference>
<evidence type="ECO:0000256" key="5">
    <source>
        <dbReference type="SAM" id="Phobius"/>
    </source>
</evidence>
<keyword evidence="3 5" id="KW-1133">Transmembrane helix</keyword>
<evidence type="ECO:0000256" key="1">
    <source>
        <dbReference type="ARBA" id="ARBA00004127"/>
    </source>
</evidence>
<evidence type="ECO:0000313" key="6">
    <source>
        <dbReference type="EMBL" id="KIN08259.1"/>
    </source>
</evidence>
<evidence type="ECO:0000313" key="7">
    <source>
        <dbReference type="Proteomes" id="UP000054321"/>
    </source>
</evidence>
<feature type="transmembrane region" description="Helical" evidence="5">
    <location>
        <begin position="81"/>
        <end position="103"/>
    </location>
</feature>
<dbReference type="GO" id="GO:0043007">
    <property type="term" value="P:maintenance of rDNA"/>
    <property type="evidence" value="ECO:0007669"/>
    <property type="project" value="TreeGrafter"/>
</dbReference>
<feature type="non-terminal residue" evidence="6">
    <location>
        <position position="250"/>
    </location>
</feature>
<dbReference type="EMBL" id="KN832870">
    <property type="protein sequence ID" value="KIN08259.1"/>
    <property type="molecule type" value="Genomic_DNA"/>
</dbReference>
<reference evidence="6 7" key="1">
    <citation type="submission" date="2014-04" db="EMBL/GenBank/DDBJ databases">
        <authorList>
            <consortium name="DOE Joint Genome Institute"/>
            <person name="Kuo A."/>
            <person name="Martino E."/>
            <person name="Perotto S."/>
            <person name="Kohler A."/>
            <person name="Nagy L.G."/>
            <person name="Floudas D."/>
            <person name="Copeland A."/>
            <person name="Barry K.W."/>
            <person name="Cichocki N."/>
            <person name="Veneault-Fourrey C."/>
            <person name="LaButti K."/>
            <person name="Lindquist E.A."/>
            <person name="Lipzen A."/>
            <person name="Lundell T."/>
            <person name="Morin E."/>
            <person name="Murat C."/>
            <person name="Sun H."/>
            <person name="Tunlid A."/>
            <person name="Henrissat B."/>
            <person name="Grigoriev I.V."/>
            <person name="Hibbett D.S."/>
            <person name="Martin F."/>
            <person name="Nordberg H.P."/>
            <person name="Cantor M.N."/>
            <person name="Hua S.X."/>
        </authorList>
    </citation>
    <scope>NUCLEOTIDE SEQUENCE [LARGE SCALE GENOMIC DNA]</scope>
    <source>
        <strain evidence="6 7">Zn</strain>
    </source>
</reference>
<evidence type="ECO:0000256" key="3">
    <source>
        <dbReference type="ARBA" id="ARBA00022989"/>
    </source>
</evidence>
<gene>
    <name evidence="6" type="ORF">OIDMADRAFT_152458</name>
</gene>